<dbReference type="EMBL" id="CAVLEF010000003">
    <property type="protein sequence ID" value="CAK1542114.1"/>
    <property type="molecule type" value="Genomic_DNA"/>
</dbReference>
<dbReference type="AlphaFoldDB" id="A0AAV1IY02"/>
<proteinExistence type="predicted"/>
<protein>
    <submittedName>
        <fullName evidence="1">Uncharacterized protein</fullName>
    </submittedName>
</protein>
<name>A0AAV1IY02_9NEOP</name>
<organism evidence="1 2">
    <name type="scientific">Leptosia nina</name>
    <dbReference type="NCBI Taxonomy" id="320188"/>
    <lineage>
        <taxon>Eukaryota</taxon>
        <taxon>Metazoa</taxon>
        <taxon>Ecdysozoa</taxon>
        <taxon>Arthropoda</taxon>
        <taxon>Hexapoda</taxon>
        <taxon>Insecta</taxon>
        <taxon>Pterygota</taxon>
        <taxon>Neoptera</taxon>
        <taxon>Endopterygota</taxon>
        <taxon>Lepidoptera</taxon>
        <taxon>Glossata</taxon>
        <taxon>Ditrysia</taxon>
        <taxon>Papilionoidea</taxon>
        <taxon>Pieridae</taxon>
        <taxon>Pierinae</taxon>
        <taxon>Leptosia</taxon>
    </lineage>
</organism>
<evidence type="ECO:0000313" key="1">
    <source>
        <dbReference type="EMBL" id="CAK1542114.1"/>
    </source>
</evidence>
<accession>A0AAV1IY02</accession>
<feature type="non-terminal residue" evidence="1">
    <location>
        <position position="43"/>
    </location>
</feature>
<gene>
    <name evidence="1" type="ORF">LNINA_LOCUS2038</name>
</gene>
<dbReference type="Proteomes" id="UP001497472">
    <property type="component" value="Unassembled WGS sequence"/>
</dbReference>
<sequence>MYSPKPQKCQGGNWQSRVQIKQGLFTTSPVFGTYCNLTARRIP</sequence>
<reference evidence="1 2" key="1">
    <citation type="submission" date="2023-11" db="EMBL/GenBank/DDBJ databases">
        <authorList>
            <person name="Okamura Y."/>
        </authorList>
    </citation>
    <scope>NUCLEOTIDE SEQUENCE [LARGE SCALE GENOMIC DNA]</scope>
</reference>
<evidence type="ECO:0000313" key="2">
    <source>
        <dbReference type="Proteomes" id="UP001497472"/>
    </source>
</evidence>
<keyword evidence="2" id="KW-1185">Reference proteome</keyword>
<comment type="caution">
    <text evidence="1">The sequence shown here is derived from an EMBL/GenBank/DDBJ whole genome shotgun (WGS) entry which is preliminary data.</text>
</comment>